<evidence type="ECO:0000313" key="4">
    <source>
        <dbReference type="EMBL" id="CAG2202488.1"/>
    </source>
</evidence>
<reference evidence="4" key="1">
    <citation type="submission" date="2021-03" db="EMBL/GenBank/DDBJ databases">
        <authorList>
            <person name="Bekaert M."/>
        </authorList>
    </citation>
    <scope>NUCLEOTIDE SEQUENCE</scope>
</reference>
<keyword evidence="1" id="KW-0677">Repeat</keyword>
<dbReference type="InterPro" id="IPR036770">
    <property type="entry name" value="Ankyrin_rpt-contain_sf"/>
</dbReference>
<sequence>MSFINEIIYDVVISCIGSKFINSIVKFAEYSFIEHRVKLESFTTQETPKSAFLVLNQTYNELYFERLLLEIREGNERVFANIQNKYHGYRKAFIEYLTAHLTDSDVKFLKSPLLLSCKMGYDDVVLYLVGKWNRLLEYSISETETPLAEACKRGYFDIVKILVKSEKYRDTGVIGNPDLPIVRACENGYTDIVKFLLTNGVYRDLYSGFDASCKNGHTEIVLLLKDKEPKLLQRNGLDVLMSACENGHEEVVRILLSHNIDSESISLYYPSMNGHLNIVKLLLKAKAQVHECDINVAEWNDHEDIVKCLRNHLNL</sequence>
<gene>
    <name evidence="4" type="ORF">MEDL_17083</name>
</gene>
<dbReference type="Proteomes" id="UP000683360">
    <property type="component" value="Unassembled WGS sequence"/>
</dbReference>
<dbReference type="InterPro" id="IPR051631">
    <property type="entry name" value="Ankyrin-KH/SAM_domain"/>
</dbReference>
<dbReference type="PROSITE" id="PS50088">
    <property type="entry name" value="ANK_REPEAT"/>
    <property type="match status" value="1"/>
</dbReference>
<dbReference type="PANTHER" id="PTHR23206:SF8">
    <property type="entry name" value="ANKYRIN REPEAT AND KH DOMAIN-CONTAINING 1"/>
    <property type="match status" value="1"/>
</dbReference>
<dbReference type="InterPro" id="IPR002110">
    <property type="entry name" value="Ankyrin_rpt"/>
</dbReference>
<keyword evidence="5" id="KW-1185">Reference proteome</keyword>
<keyword evidence="2 3" id="KW-0040">ANK repeat</keyword>
<dbReference type="SUPFAM" id="SSF48403">
    <property type="entry name" value="Ankyrin repeat"/>
    <property type="match status" value="1"/>
</dbReference>
<dbReference type="SMART" id="SM00248">
    <property type="entry name" value="ANK"/>
    <property type="match status" value="5"/>
</dbReference>
<comment type="caution">
    <text evidence="4">The sequence shown here is derived from an EMBL/GenBank/DDBJ whole genome shotgun (WGS) entry which is preliminary data.</text>
</comment>
<name>A0A8S3R3L2_MYTED</name>
<protein>
    <recommendedName>
        <fullName evidence="6">Ankyrin repeat protein</fullName>
    </recommendedName>
</protein>
<evidence type="ECO:0008006" key="6">
    <source>
        <dbReference type="Google" id="ProtNLM"/>
    </source>
</evidence>
<evidence type="ECO:0000313" key="5">
    <source>
        <dbReference type="Proteomes" id="UP000683360"/>
    </source>
</evidence>
<organism evidence="4 5">
    <name type="scientific">Mytilus edulis</name>
    <name type="common">Blue mussel</name>
    <dbReference type="NCBI Taxonomy" id="6550"/>
    <lineage>
        <taxon>Eukaryota</taxon>
        <taxon>Metazoa</taxon>
        <taxon>Spiralia</taxon>
        <taxon>Lophotrochozoa</taxon>
        <taxon>Mollusca</taxon>
        <taxon>Bivalvia</taxon>
        <taxon>Autobranchia</taxon>
        <taxon>Pteriomorphia</taxon>
        <taxon>Mytilida</taxon>
        <taxon>Mytiloidea</taxon>
        <taxon>Mytilidae</taxon>
        <taxon>Mytilinae</taxon>
        <taxon>Mytilus</taxon>
    </lineage>
</organism>
<accession>A0A8S3R3L2</accession>
<evidence type="ECO:0000256" key="3">
    <source>
        <dbReference type="PROSITE-ProRule" id="PRU00023"/>
    </source>
</evidence>
<dbReference type="Pfam" id="PF12796">
    <property type="entry name" value="Ank_2"/>
    <property type="match status" value="2"/>
</dbReference>
<dbReference type="OrthoDB" id="10391734at2759"/>
<evidence type="ECO:0000256" key="2">
    <source>
        <dbReference type="ARBA" id="ARBA00023043"/>
    </source>
</evidence>
<evidence type="ECO:0000256" key="1">
    <source>
        <dbReference type="ARBA" id="ARBA00022737"/>
    </source>
</evidence>
<proteinExistence type="predicted"/>
<dbReference type="EMBL" id="CAJPWZ010000891">
    <property type="protein sequence ID" value="CAG2202488.1"/>
    <property type="molecule type" value="Genomic_DNA"/>
</dbReference>
<feature type="repeat" description="ANK" evidence="3">
    <location>
        <begin position="235"/>
        <end position="267"/>
    </location>
</feature>
<dbReference type="PANTHER" id="PTHR23206">
    <property type="entry name" value="MASK PROTEIN"/>
    <property type="match status" value="1"/>
</dbReference>
<dbReference type="AlphaFoldDB" id="A0A8S3R3L2"/>
<dbReference type="Gene3D" id="1.25.40.20">
    <property type="entry name" value="Ankyrin repeat-containing domain"/>
    <property type="match status" value="1"/>
</dbReference>